<accession>A0A1X7KMF2</accession>
<dbReference type="EMBL" id="FXAZ01000003">
    <property type="protein sequence ID" value="SMG41899.1"/>
    <property type="molecule type" value="Genomic_DNA"/>
</dbReference>
<reference evidence="2 3" key="1">
    <citation type="submission" date="2017-04" db="EMBL/GenBank/DDBJ databases">
        <authorList>
            <person name="Afonso C.L."/>
            <person name="Miller P.J."/>
            <person name="Scott M.A."/>
            <person name="Spackman E."/>
            <person name="Goraichik I."/>
            <person name="Dimitrov K.M."/>
            <person name="Suarez D.L."/>
            <person name="Swayne D.E."/>
        </authorList>
    </citation>
    <scope>NUCLEOTIDE SEQUENCE [LARGE SCALE GENOMIC DNA]</scope>
    <source>
        <strain evidence="2 3">11</strain>
    </source>
</reference>
<dbReference type="PANTHER" id="PTHR33570">
    <property type="entry name" value="4-CARBOXYMUCONOLACTONE DECARBOXYLASE FAMILY PROTEIN"/>
    <property type="match status" value="1"/>
</dbReference>
<dbReference type="AlphaFoldDB" id="A0A1X7KMF2"/>
<evidence type="ECO:0000259" key="1">
    <source>
        <dbReference type="Pfam" id="PF02627"/>
    </source>
</evidence>
<dbReference type="InterPro" id="IPR003779">
    <property type="entry name" value="CMD-like"/>
</dbReference>
<dbReference type="PANTHER" id="PTHR33570:SF9">
    <property type="entry name" value="BLL4600 PROTEIN"/>
    <property type="match status" value="1"/>
</dbReference>
<dbReference type="Pfam" id="PF02627">
    <property type="entry name" value="CMD"/>
    <property type="match status" value="1"/>
</dbReference>
<dbReference type="SUPFAM" id="SSF69118">
    <property type="entry name" value="AhpD-like"/>
    <property type="match status" value="1"/>
</dbReference>
<dbReference type="GO" id="GO:0051920">
    <property type="term" value="F:peroxiredoxin activity"/>
    <property type="evidence" value="ECO:0007669"/>
    <property type="project" value="InterPro"/>
</dbReference>
<gene>
    <name evidence="2" type="ORF">SAMN06295960_2448</name>
</gene>
<dbReference type="RefSeq" id="WP_085494652.1">
    <property type="nucleotide sequence ID" value="NZ_FXAZ01000003.1"/>
</dbReference>
<proteinExistence type="predicted"/>
<organism evidence="2 3">
    <name type="scientific">Paenibacillus aquistagni</name>
    <dbReference type="NCBI Taxonomy" id="1852522"/>
    <lineage>
        <taxon>Bacteria</taxon>
        <taxon>Bacillati</taxon>
        <taxon>Bacillota</taxon>
        <taxon>Bacilli</taxon>
        <taxon>Bacillales</taxon>
        <taxon>Paenibacillaceae</taxon>
        <taxon>Paenibacillus</taxon>
    </lineage>
</organism>
<name>A0A1X7KMF2_9BACL</name>
<dbReference type="Gene3D" id="1.20.1290.10">
    <property type="entry name" value="AhpD-like"/>
    <property type="match status" value="1"/>
</dbReference>
<keyword evidence="3" id="KW-1185">Reference proteome</keyword>
<dbReference type="STRING" id="1852522.SAMN06295960_2448"/>
<feature type="domain" description="Carboxymuconolactone decarboxylase-like" evidence="1">
    <location>
        <begin position="19"/>
        <end position="103"/>
    </location>
</feature>
<dbReference type="Proteomes" id="UP000193834">
    <property type="component" value="Unassembled WGS sequence"/>
</dbReference>
<dbReference type="InterPro" id="IPR052512">
    <property type="entry name" value="4CMD/NDH-1_regulator"/>
</dbReference>
<sequence length="115" mass="13041">MAHLQIQSSAKERYGDMAPTFVRYTEDVLFGDVWRREQLSLRDRSMITVAALVAGGMIEQLPFHLRLAMENGVDQEELVEAITHLAFYAGWPRAASALSAAKDIFEKEIERQNQS</sequence>
<evidence type="ECO:0000313" key="2">
    <source>
        <dbReference type="EMBL" id="SMG41899.1"/>
    </source>
</evidence>
<dbReference type="OrthoDB" id="9802489at2"/>
<protein>
    <submittedName>
        <fullName evidence="2">4-carboxymuconolactone decarboxylase</fullName>
    </submittedName>
</protein>
<evidence type="ECO:0000313" key="3">
    <source>
        <dbReference type="Proteomes" id="UP000193834"/>
    </source>
</evidence>
<dbReference type="InterPro" id="IPR029032">
    <property type="entry name" value="AhpD-like"/>
</dbReference>